<sequence length="258" mass="30014">MANNNINSTTDVKEITSLADLDWFHGDISRSTAETVLISNATEGTYLLRINSDKQNYSVSVRCQNSVKHYVINHDKKKNIFVFGIATFYSLKELLDHFESHPVLSSAENETVVLQKPYKNKDNELHSYTPVSRHGEAGKDFYSPQNEPIDICVASKEGYLTKRGEIHKNWKERWFVVQKNTLQYFHTKTAKKPIKTLDLSKATETGEDTCDNKMHCFRLVFPNRTYYFVGKSPAQVKEWVELFQWKISYYQKLQQETH</sequence>
<dbReference type="SUPFAM" id="SSF55550">
    <property type="entry name" value="SH2 domain"/>
    <property type="match status" value="1"/>
</dbReference>
<evidence type="ECO:0000313" key="6">
    <source>
        <dbReference type="RefSeq" id="XP_065655203.1"/>
    </source>
</evidence>
<keyword evidence="5" id="KW-1185">Reference proteome</keyword>
<evidence type="ECO:0000256" key="2">
    <source>
        <dbReference type="PROSITE-ProRule" id="PRU00191"/>
    </source>
</evidence>
<dbReference type="Gene3D" id="2.30.29.30">
    <property type="entry name" value="Pleckstrin-homology domain (PH domain)/Phosphotyrosine-binding domain (PTB)"/>
    <property type="match status" value="1"/>
</dbReference>
<feature type="domain" description="SH2" evidence="3">
    <location>
        <begin position="23"/>
        <end position="118"/>
    </location>
</feature>
<dbReference type="Gene3D" id="3.30.505.10">
    <property type="entry name" value="SH2 domain"/>
    <property type="match status" value="1"/>
</dbReference>
<evidence type="ECO:0000313" key="5">
    <source>
        <dbReference type="Proteomes" id="UP001652625"/>
    </source>
</evidence>
<dbReference type="Pfam" id="PF00017">
    <property type="entry name" value="SH2"/>
    <property type="match status" value="1"/>
</dbReference>
<evidence type="ECO:0000313" key="8">
    <source>
        <dbReference type="RefSeq" id="XP_065655205.1"/>
    </source>
</evidence>
<evidence type="ECO:0000259" key="4">
    <source>
        <dbReference type="PROSITE" id="PS50003"/>
    </source>
</evidence>
<feature type="domain" description="PH" evidence="4">
    <location>
        <begin position="153"/>
        <end position="248"/>
    </location>
</feature>
<dbReference type="RefSeq" id="XP_065655204.1">
    <property type="nucleotide sequence ID" value="XM_065799132.1"/>
</dbReference>
<evidence type="ECO:0000256" key="1">
    <source>
        <dbReference type="ARBA" id="ARBA00022999"/>
    </source>
</evidence>
<reference evidence="6 7" key="1">
    <citation type="submission" date="2025-05" db="UniProtKB">
        <authorList>
            <consortium name="RefSeq"/>
        </authorList>
    </citation>
    <scope>IDENTIFICATION</scope>
</reference>
<dbReference type="SUPFAM" id="SSF50729">
    <property type="entry name" value="PH domain-like"/>
    <property type="match status" value="1"/>
</dbReference>
<protein>
    <submittedName>
        <fullName evidence="6 7">Dual adapter for phosphotyrosine and 3-phosphotyrosine and 3-phosphoinositide isoform X3</fullName>
    </submittedName>
</protein>
<gene>
    <name evidence="6 7 8" type="primary">LOC100202233</name>
</gene>
<dbReference type="InterPro" id="IPR011993">
    <property type="entry name" value="PH-like_dom_sf"/>
</dbReference>
<accession>A0ABM4C0X4</accession>
<dbReference type="RefSeq" id="XP_065655203.1">
    <property type="nucleotide sequence ID" value="XM_065799131.1"/>
</dbReference>
<dbReference type="PANTHER" id="PTHR14336:SF15">
    <property type="entry name" value="DUAL ADAPTER FOR PHOSPHOTYROSINE AND 3-PHOSPHOTYROSINE AND 3-PHOSPHOINOSITIDE"/>
    <property type="match status" value="1"/>
</dbReference>
<dbReference type="Pfam" id="PF00169">
    <property type="entry name" value="PH"/>
    <property type="match status" value="1"/>
</dbReference>
<dbReference type="InterPro" id="IPR000980">
    <property type="entry name" value="SH2"/>
</dbReference>
<dbReference type="InterPro" id="IPR001849">
    <property type="entry name" value="PH_domain"/>
</dbReference>
<dbReference type="SMART" id="SM00252">
    <property type="entry name" value="SH2"/>
    <property type="match status" value="1"/>
</dbReference>
<keyword evidence="1 2" id="KW-0727">SH2 domain</keyword>
<dbReference type="Proteomes" id="UP001652625">
    <property type="component" value="Chromosome 06"/>
</dbReference>
<evidence type="ECO:0000259" key="3">
    <source>
        <dbReference type="PROSITE" id="PS50001"/>
    </source>
</evidence>
<name>A0ABM4C0X4_HYDVU</name>
<dbReference type="PROSITE" id="PS50001">
    <property type="entry name" value="SH2"/>
    <property type="match status" value="1"/>
</dbReference>
<dbReference type="RefSeq" id="XP_065655205.1">
    <property type="nucleotide sequence ID" value="XM_065799133.1"/>
</dbReference>
<proteinExistence type="predicted"/>
<dbReference type="PANTHER" id="PTHR14336">
    <property type="entry name" value="TANDEM PH DOMAIN CONTAINING PROTEIN"/>
    <property type="match status" value="1"/>
</dbReference>
<dbReference type="InterPro" id="IPR036860">
    <property type="entry name" value="SH2_dom_sf"/>
</dbReference>
<evidence type="ECO:0000313" key="7">
    <source>
        <dbReference type="RefSeq" id="XP_065655204.1"/>
    </source>
</evidence>
<dbReference type="PROSITE" id="PS50003">
    <property type="entry name" value="PH_DOMAIN"/>
    <property type="match status" value="1"/>
</dbReference>
<organism evidence="5 7">
    <name type="scientific">Hydra vulgaris</name>
    <name type="common">Hydra</name>
    <name type="synonym">Hydra attenuata</name>
    <dbReference type="NCBI Taxonomy" id="6087"/>
    <lineage>
        <taxon>Eukaryota</taxon>
        <taxon>Metazoa</taxon>
        <taxon>Cnidaria</taxon>
        <taxon>Hydrozoa</taxon>
        <taxon>Hydroidolina</taxon>
        <taxon>Anthoathecata</taxon>
        <taxon>Aplanulata</taxon>
        <taxon>Hydridae</taxon>
        <taxon>Hydra</taxon>
    </lineage>
</organism>
<dbReference type="PRINTS" id="PR00401">
    <property type="entry name" value="SH2DOMAIN"/>
</dbReference>
<dbReference type="InterPro" id="IPR051707">
    <property type="entry name" value="PI-Interact_SigTrans_Reg"/>
</dbReference>
<dbReference type="GeneID" id="100202233"/>
<dbReference type="SMART" id="SM00233">
    <property type="entry name" value="PH"/>
    <property type="match status" value="1"/>
</dbReference>